<sequence length="97" mass="11167">KKNDNYITVEIPLTVEHDCYSVDIPLYFDSVNFARFKSAPFAYKYRANHGDWIDVVADYEVEIDDFEITSIDFSNEVGLGVLEVYLEGVRKYADADV</sequence>
<evidence type="ECO:0000313" key="1">
    <source>
        <dbReference type="EMBL" id="GAH46057.1"/>
    </source>
</evidence>
<name>X1FM72_9ZZZZ</name>
<comment type="caution">
    <text evidence="1">The sequence shown here is derived from an EMBL/GenBank/DDBJ whole genome shotgun (WGS) entry which is preliminary data.</text>
</comment>
<protein>
    <submittedName>
        <fullName evidence="1">Uncharacterized protein</fullName>
    </submittedName>
</protein>
<proteinExistence type="predicted"/>
<gene>
    <name evidence="1" type="ORF">S03H2_14857</name>
</gene>
<accession>X1FM72</accession>
<organism evidence="1">
    <name type="scientific">marine sediment metagenome</name>
    <dbReference type="NCBI Taxonomy" id="412755"/>
    <lineage>
        <taxon>unclassified sequences</taxon>
        <taxon>metagenomes</taxon>
        <taxon>ecological metagenomes</taxon>
    </lineage>
</organism>
<dbReference type="EMBL" id="BARU01007548">
    <property type="protein sequence ID" value="GAH46057.1"/>
    <property type="molecule type" value="Genomic_DNA"/>
</dbReference>
<feature type="non-terminal residue" evidence="1">
    <location>
        <position position="1"/>
    </location>
</feature>
<dbReference type="AlphaFoldDB" id="X1FM72"/>
<reference evidence="1" key="1">
    <citation type="journal article" date="2014" name="Front. Microbiol.">
        <title>High frequency of phylogenetically diverse reductive dehalogenase-homologous genes in deep subseafloor sedimentary metagenomes.</title>
        <authorList>
            <person name="Kawai M."/>
            <person name="Futagami T."/>
            <person name="Toyoda A."/>
            <person name="Takaki Y."/>
            <person name="Nishi S."/>
            <person name="Hori S."/>
            <person name="Arai W."/>
            <person name="Tsubouchi T."/>
            <person name="Morono Y."/>
            <person name="Uchiyama I."/>
            <person name="Ito T."/>
            <person name="Fujiyama A."/>
            <person name="Inagaki F."/>
            <person name="Takami H."/>
        </authorList>
    </citation>
    <scope>NUCLEOTIDE SEQUENCE</scope>
    <source>
        <strain evidence="1">Expedition CK06-06</strain>
    </source>
</reference>